<feature type="compositionally biased region" description="Polar residues" evidence="1">
    <location>
        <begin position="214"/>
        <end position="235"/>
    </location>
</feature>
<dbReference type="OrthoDB" id="401966at2"/>
<evidence type="ECO:0000313" key="2">
    <source>
        <dbReference type="EMBL" id="AEW45438.1"/>
    </source>
</evidence>
<protein>
    <submittedName>
        <fullName evidence="2">Uncharacterized protein</fullName>
    </submittedName>
</protein>
<evidence type="ECO:0000256" key="1">
    <source>
        <dbReference type="SAM" id="MobiDB-lite"/>
    </source>
</evidence>
<organism evidence="2 3">
    <name type="scientific">Mycoplasma haemocanis (strain Illinois)</name>
    <dbReference type="NCBI Taxonomy" id="1111676"/>
    <lineage>
        <taxon>Bacteria</taxon>
        <taxon>Bacillati</taxon>
        <taxon>Mycoplasmatota</taxon>
        <taxon>Mollicutes</taxon>
        <taxon>Mycoplasmataceae</taxon>
        <taxon>Mycoplasma</taxon>
    </lineage>
</organism>
<dbReference type="Proteomes" id="UP000009135">
    <property type="component" value="Chromosome"/>
</dbReference>
<sequence length="235" mass="26179">MSLGYLKLASVGAMGVGGTAGTVYLGSKIADFSGVEGEQDDIVDVIADKFKDRLLKDTQNNKAKWDARFQRLKADNSNNLHASLQKIKGDTNAKVDDLKTWCTDAYIKPIEDETFTKNVEQFCTLFIQDQISNLLKGKTEDKWSENNDVLEKKEKRSLSKEMQEIQDKLKTDKKALSTWCLGKYESFYKGKDDPTYKDVHEFCRKIAKKPAKTSEATGPTSTVASPEQTASGTGP</sequence>
<dbReference type="AlphaFoldDB" id="H6N716"/>
<keyword evidence="3" id="KW-1185">Reference proteome</keyword>
<reference evidence="2 3" key="1">
    <citation type="journal article" date="2012" name="J. Bacteriol.">
        <title>Complete genome sequence of Mycoplasma haemocanis strain Illinois.</title>
        <authorList>
            <person name="do Nascimento N.C."/>
            <person name="Guimaraes A.M."/>
            <person name="Santos A.P."/>
            <person name="Sanmiguel P.J."/>
            <person name="Messick J.B."/>
        </authorList>
    </citation>
    <scope>NUCLEOTIDE SEQUENCE [LARGE SCALE GENOMIC DNA]</scope>
    <source>
        <strain evidence="2 3">Illinois</strain>
    </source>
</reference>
<gene>
    <name evidence="2" type="ordered locus">MHC_02880</name>
</gene>
<accession>H6N716</accession>
<evidence type="ECO:0000313" key="3">
    <source>
        <dbReference type="Proteomes" id="UP000009135"/>
    </source>
</evidence>
<name>H6N716_MYCHN</name>
<dbReference type="STRING" id="1111676.MHC_02880"/>
<dbReference type="KEGG" id="mhe:MHC_02880"/>
<feature type="region of interest" description="Disordered" evidence="1">
    <location>
        <begin position="210"/>
        <end position="235"/>
    </location>
</feature>
<dbReference type="EMBL" id="CP003199">
    <property type="protein sequence ID" value="AEW45438.1"/>
    <property type="molecule type" value="Genomic_DNA"/>
</dbReference>
<dbReference type="HOGENOM" id="CLU_087258_0_0_14"/>
<proteinExistence type="predicted"/>